<evidence type="ECO:0000256" key="2">
    <source>
        <dbReference type="ARBA" id="ARBA00022679"/>
    </source>
</evidence>
<dbReference type="Gene3D" id="2.160.10.10">
    <property type="entry name" value="Hexapeptide repeat proteins"/>
    <property type="match status" value="1"/>
</dbReference>
<dbReference type="EC" id="2.3.1.89" evidence="3"/>
<accession>A0A6J5BEI8</accession>
<dbReference type="Proteomes" id="UP000507979">
    <property type="component" value="Unassembled WGS sequence"/>
</dbReference>
<protein>
    <submittedName>
        <fullName evidence="3">2,3,4,5-tetrahydropyridine-2,6-dicarboxylate N-acetyltransferase</fullName>
        <ecNumber evidence="3">2.3.1.89</ecNumber>
    </submittedName>
</protein>
<proteinExistence type="inferred from homology"/>
<dbReference type="PANTHER" id="PTHR23416">
    <property type="entry name" value="SIALIC ACID SYNTHASE-RELATED"/>
    <property type="match status" value="1"/>
</dbReference>
<dbReference type="EMBL" id="CADIJR010000086">
    <property type="protein sequence ID" value="CAB3703394.1"/>
    <property type="molecule type" value="Genomic_DNA"/>
</dbReference>
<name>A0A6J5BEI8_9BURK</name>
<dbReference type="SUPFAM" id="SSF51161">
    <property type="entry name" value="Trimeric LpxA-like enzymes"/>
    <property type="match status" value="1"/>
</dbReference>
<dbReference type="InterPro" id="IPR011004">
    <property type="entry name" value="Trimer_LpxA-like_sf"/>
</dbReference>
<dbReference type="RefSeq" id="WP_054431991.1">
    <property type="nucleotide sequence ID" value="NZ_CADIJR010000086.1"/>
</dbReference>
<dbReference type="Pfam" id="PF00132">
    <property type="entry name" value="Hexapep"/>
    <property type="match status" value="1"/>
</dbReference>
<gene>
    <name evidence="3" type="primary">dapH_2</name>
    <name evidence="3" type="ORF">LMG26845_05364</name>
</gene>
<organism evidence="3 4">
    <name type="scientific">Achromobacter insuavis</name>
    <dbReference type="NCBI Taxonomy" id="1287735"/>
    <lineage>
        <taxon>Bacteria</taxon>
        <taxon>Pseudomonadati</taxon>
        <taxon>Pseudomonadota</taxon>
        <taxon>Betaproteobacteria</taxon>
        <taxon>Burkholderiales</taxon>
        <taxon>Alcaligenaceae</taxon>
        <taxon>Achromobacter</taxon>
    </lineage>
</organism>
<dbReference type="AlphaFoldDB" id="A0A6J5BEI8"/>
<keyword evidence="2 3" id="KW-0808">Transferase</keyword>
<dbReference type="PANTHER" id="PTHR23416:SF23">
    <property type="entry name" value="ACETYLTRANSFERASE C18B11.09C-RELATED"/>
    <property type="match status" value="1"/>
</dbReference>
<dbReference type="InterPro" id="IPR051159">
    <property type="entry name" value="Hexapeptide_acetyltransf"/>
</dbReference>
<dbReference type="CDD" id="cd04647">
    <property type="entry name" value="LbH_MAT_like"/>
    <property type="match status" value="1"/>
</dbReference>
<dbReference type="GO" id="GO:0005829">
    <property type="term" value="C:cytosol"/>
    <property type="evidence" value="ECO:0007669"/>
    <property type="project" value="TreeGrafter"/>
</dbReference>
<dbReference type="GO" id="GO:0008374">
    <property type="term" value="F:O-acyltransferase activity"/>
    <property type="evidence" value="ECO:0007669"/>
    <property type="project" value="TreeGrafter"/>
</dbReference>
<comment type="similarity">
    <text evidence="1">Belongs to the transferase hexapeptide repeat family.</text>
</comment>
<reference evidence="3 4" key="1">
    <citation type="submission" date="2020-04" db="EMBL/GenBank/DDBJ databases">
        <authorList>
            <person name="De Canck E."/>
        </authorList>
    </citation>
    <scope>NUCLEOTIDE SEQUENCE [LARGE SCALE GENOMIC DNA]</scope>
    <source>
        <strain evidence="3 4">LMG 26845</strain>
    </source>
</reference>
<keyword evidence="4" id="KW-1185">Reference proteome</keyword>
<keyword evidence="3" id="KW-0012">Acyltransferase</keyword>
<evidence type="ECO:0000256" key="1">
    <source>
        <dbReference type="ARBA" id="ARBA00007274"/>
    </source>
</evidence>
<evidence type="ECO:0000313" key="4">
    <source>
        <dbReference type="Proteomes" id="UP000507979"/>
    </source>
</evidence>
<dbReference type="GeneID" id="92901259"/>
<dbReference type="GO" id="GO:0047200">
    <property type="term" value="F:tetrahydrodipicolinate N-acetyltransferase activity"/>
    <property type="evidence" value="ECO:0007669"/>
    <property type="project" value="UniProtKB-EC"/>
</dbReference>
<evidence type="ECO:0000313" key="3">
    <source>
        <dbReference type="EMBL" id="CAB3703394.1"/>
    </source>
</evidence>
<dbReference type="InterPro" id="IPR001451">
    <property type="entry name" value="Hexapep"/>
</dbReference>
<sequence length="166" mass="17315">MIEIDPSARVSPLADIEDSTRGTRIVIGPGAVVDSFVKIKPAGGAGDVIIGPDCVINSGCVLYTGNGIRMGARVAVAANCTFAPANHEFRRRDLPIRQQGFRPSKGGIVIEDDVWIGANCVLLDGAILREGCVIAAGSIVRGEIAAFSIQGGNPMAVLGWREETGD</sequence>